<name>A0A7J8V486_9ROSI</name>
<keyword evidence="4" id="KW-0694">RNA-binding</keyword>
<dbReference type="SUPFAM" id="SSF53178">
    <property type="entry name" value="Peptidyl-tRNA hydrolase-like"/>
    <property type="match status" value="1"/>
</dbReference>
<evidence type="ECO:0000256" key="2">
    <source>
        <dbReference type="ARBA" id="ARBA00022555"/>
    </source>
</evidence>
<sequence length="78" mass="8615">VSPPEPRPQSPPRKPWLIVGLGNPGKKFNGTRHNVGFMMVDAIAEAEGISINTVNFKAQIGKGTFQKKVQSSNYFHYC</sequence>
<dbReference type="Pfam" id="PF01195">
    <property type="entry name" value="Pept_tRNA_hydro"/>
    <property type="match status" value="1"/>
</dbReference>
<reference evidence="6 7" key="1">
    <citation type="journal article" date="2019" name="Genome Biol. Evol.">
        <title>Insights into the evolution of the New World diploid cottons (Gossypium, subgenus Houzingenia) based on genome sequencing.</title>
        <authorList>
            <person name="Grover C.E."/>
            <person name="Arick M.A. 2nd"/>
            <person name="Thrash A."/>
            <person name="Conover J.L."/>
            <person name="Sanders W.S."/>
            <person name="Peterson D.G."/>
            <person name="Frelichowski J.E."/>
            <person name="Scheffler J.A."/>
            <person name="Scheffler B.E."/>
            <person name="Wendel J.F."/>
        </authorList>
    </citation>
    <scope>NUCLEOTIDE SEQUENCE [LARGE SCALE GENOMIC DNA]</scope>
    <source>
        <strain evidence="6">57</strain>
        <tissue evidence="6">Leaf</tissue>
    </source>
</reference>
<dbReference type="InterPro" id="IPR018171">
    <property type="entry name" value="Pept_tRNA_hydro_CS"/>
</dbReference>
<evidence type="ECO:0000313" key="7">
    <source>
        <dbReference type="Proteomes" id="UP000593573"/>
    </source>
</evidence>
<dbReference type="PROSITE" id="PS01195">
    <property type="entry name" value="PEPT_TRNA_HYDROL_1"/>
    <property type="match status" value="1"/>
</dbReference>
<accession>A0A7J8V486</accession>
<evidence type="ECO:0000256" key="3">
    <source>
        <dbReference type="ARBA" id="ARBA00022801"/>
    </source>
</evidence>
<dbReference type="OrthoDB" id="982681at2759"/>
<keyword evidence="3" id="KW-0378">Hydrolase</keyword>
<dbReference type="Proteomes" id="UP000593573">
    <property type="component" value="Unassembled WGS sequence"/>
</dbReference>
<dbReference type="InterPro" id="IPR001328">
    <property type="entry name" value="Pept_tRNA_hydro"/>
</dbReference>
<evidence type="ECO:0000256" key="4">
    <source>
        <dbReference type="ARBA" id="ARBA00022884"/>
    </source>
</evidence>
<dbReference type="Gene3D" id="3.40.50.1470">
    <property type="entry name" value="Peptidyl-tRNA hydrolase"/>
    <property type="match status" value="1"/>
</dbReference>
<dbReference type="GO" id="GO:0000049">
    <property type="term" value="F:tRNA binding"/>
    <property type="evidence" value="ECO:0007669"/>
    <property type="project" value="UniProtKB-KW"/>
</dbReference>
<comment type="similarity">
    <text evidence="5">Belongs to the PTH family.</text>
</comment>
<organism evidence="6 7">
    <name type="scientific">Gossypium klotzschianum</name>
    <dbReference type="NCBI Taxonomy" id="34286"/>
    <lineage>
        <taxon>Eukaryota</taxon>
        <taxon>Viridiplantae</taxon>
        <taxon>Streptophyta</taxon>
        <taxon>Embryophyta</taxon>
        <taxon>Tracheophyta</taxon>
        <taxon>Spermatophyta</taxon>
        <taxon>Magnoliopsida</taxon>
        <taxon>eudicotyledons</taxon>
        <taxon>Gunneridae</taxon>
        <taxon>Pentapetalae</taxon>
        <taxon>rosids</taxon>
        <taxon>malvids</taxon>
        <taxon>Malvales</taxon>
        <taxon>Malvaceae</taxon>
        <taxon>Malvoideae</taxon>
        <taxon>Gossypium</taxon>
    </lineage>
</organism>
<dbReference type="EC" id="3.1.1.29" evidence="1"/>
<comment type="caution">
    <text evidence="6">The sequence shown here is derived from an EMBL/GenBank/DDBJ whole genome shotgun (WGS) entry which is preliminary data.</text>
</comment>
<evidence type="ECO:0000313" key="6">
    <source>
        <dbReference type="EMBL" id="MBA0657430.1"/>
    </source>
</evidence>
<evidence type="ECO:0000256" key="1">
    <source>
        <dbReference type="ARBA" id="ARBA00013260"/>
    </source>
</evidence>
<dbReference type="EMBL" id="JABFAB010000008">
    <property type="protein sequence ID" value="MBA0657430.1"/>
    <property type="molecule type" value="Genomic_DNA"/>
</dbReference>
<dbReference type="InterPro" id="IPR036416">
    <property type="entry name" value="Pept_tRNA_hydro_sf"/>
</dbReference>
<evidence type="ECO:0000256" key="5">
    <source>
        <dbReference type="ARBA" id="ARBA00038063"/>
    </source>
</evidence>
<dbReference type="PANTHER" id="PTHR17224:SF1">
    <property type="entry name" value="PEPTIDYL-TRNA HYDROLASE"/>
    <property type="match status" value="1"/>
</dbReference>
<protein>
    <recommendedName>
        <fullName evidence="1">peptidyl-tRNA hydrolase</fullName>
        <ecNumber evidence="1">3.1.1.29</ecNumber>
    </recommendedName>
</protein>
<dbReference type="PANTHER" id="PTHR17224">
    <property type="entry name" value="PEPTIDYL-TRNA HYDROLASE"/>
    <property type="match status" value="1"/>
</dbReference>
<dbReference type="GO" id="GO:0004045">
    <property type="term" value="F:peptidyl-tRNA hydrolase activity"/>
    <property type="evidence" value="ECO:0007669"/>
    <property type="project" value="UniProtKB-EC"/>
</dbReference>
<feature type="non-terminal residue" evidence="6">
    <location>
        <position position="1"/>
    </location>
</feature>
<dbReference type="AlphaFoldDB" id="A0A7J8V486"/>
<keyword evidence="2" id="KW-0820">tRNA-binding</keyword>
<proteinExistence type="inferred from homology"/>
<keyword evidence="7" id="KW-1185">Reference proteome</keyword>
<gene>
    <name evidence="6" type="ORF">Goklo_009715</name>
</gene>